<feature type="transmembrane region" description="Helical" evidence="1">
    <location>
        <begin position="359"/>
        <end position="382"/>
    </location>
</feature>
<keyword evidence="3" id="KW-0378">Hydrolase</keyword>
<evidence type="ECO:0000256" key="1">
    <source>
        <dbReference type="SAM" id="Phobius"/>
    </source>
</evidence>
<feature type="transmembrane region" description="Helical" evidence="1">
    <location>
        <begin position="593"/>
        <end position="614"/>
    </location>
</feature>
<reference evidence="3 4" key="1">
    <citation type="submission" date="2020-05" db="EMBL/GenBank/DDBJ databases">
        <title>Identification and distribution of gene clusters putatively required for synthesis of sphingolipid metabolism inhibitors in phylogenetically diverse species of the filamentous fungus Fusarium.</title>
        <authorList>
            <person name="Kim H.-S."/>
            <person name="Busman M."/>
            <person name="Brown D.W."/>
            <person name="Divon H."/>
            <person name="Uhlig S."/>
            <person name="Proctor R.H."/>
        </authorList>
    </citation>
    <scope>NUCLEOTIDE SEQUENCE [LARGE SCALE GENOMIC DNA]</scope>
    <source>
        <strain evidence="3 4">NRRL 26131</strain>
    </source>
</reference>
<dbReference type="EMBL" id="JAAQPF010000236">
    <property type="protein sequence ID" value="KAF5709802.1"/>
    <property type="molecule type" value="Genomic_DNA"/>
</dbReference>
<evidence type="ECO:0000256" key="2">
    <source>
        <dbReference type="SAM" id="SignalP"/>
    </source>
</evidence>
<keyword evidence="4" id="KW-1185">Reference proteome</keyword>
<keyword evidence="1" id="KW-1133">Transmembrane helix</keyword>
<feature type="transmembrane region" description="Helical" evidence="1">
    <location>
        <begin position="525"/>
        <end position="547"/>
    </location>
</feature>
<evidence type="ECO:0000313" key="4">
    <source>
        <dbReference type="Proteomes" id="UP000532311"/>
    </source>
</evidence>
<feature type="transmembrane region" description="Helical" evidence="1">
    <location>
        <begin position="457"/>
        <end position="481"/>
    </location>
</feature>
<feature type="transmembrane region" description="Helical" evidence="1">
    <location>
        <begin position="135"/>
        <end position="154"/>
    </location>
</feature>
<keyword evidence="1" id="KW-0812">Transmembrane</keyword>
<comment type="caution">
    <text evidence="3">The sequence shown here is derived from an EMBL/GenBank/DDBJ whole genome shotgun (WGS) entry which is preliminary data.</text>
</comment>
<evidence type="ECO:0000313" key="3">
    <source>
        <dbReference type="EMBL" id="KAF5709802.1"/>
    </source>
</evidence>
<dbReference type="AlphaFoldDB" id="A0A8H5YEE4"/>
<feature type="transmembrane region" description="Helical" evidence="1">
    <location>
        <begin position="493"/>
        <end position="513"/>
    </location>
</feature>
<accession>A0A8H5YEE4</accession>
<feature type="signal peptide" evidence="2">
    <location>
        <begin position="1"/>
        <end position="24"/>
    </location>
</feature>
<feature type="transmembrane region" description="Helical" evidence="1">
    <location>
        <begin position="326"/>
        <end position="347"/>
    </location>
</feature>
<keyword evidence="1" id="KW-0472">Membrane</keyword>
<feature type="transmembrane region" description="Helical" evidence="1">
    <location>
        <begin position="160"/>
        <end position="181"/>
    </location>
</feature>
<name>A0A8H5YEE4_9HYPO</name>
<gene>
    <name evidence="3" type="ORF">FGLOB1_5788</name>
</gene>
<organism evidence="3 4">
    <name type="scientific">Fusarium globosum</name>
    <dbReference type="NCBI Taxonomy" id="78864"/>
    <lineage>
        <taxon>Eukaryota</taxon>
        <taxon>Fungi</taxon>
        <taxon>Dikarya</taxon>
        <taxon>Ascomycota</taxon>
        <taxon>Pezizomycotina</taxon>
        <taxon>Sordariomycetes</taxon>
        <taxon>Hypocreomycetidae</taxon>
        <taxon>Hypocreales</taxon>
        <taxon>Nectriaceae</taxon>
        <taxon>Fusarium</taxon>
        <taxon>Fusarium fujikuroi species complex</taxon>
    </lineage>
</organism>
<feature type="chain" id="PRO_5034995907" evidence="2">
    <location>
        <begin position="25"/>
        <end position="673"/>
    </location>
</feature>
<sequence length="673" mass="75537">MLPRAASQLLALLIFALLATVLSSYSEKACCNRAREENAFVSPNNGSATPIDNIFCGQIYNESSPAAPDAYVTYNFCKNDGSGWGVSSVENADQWAGPIVQFILPSVIFSMNIPRTFEFLSSQWLDMLVLTNLHGWKRAVMSLVLTLPALLFVFADTVIWVMTIMCMAGPMMVAGLHEALLDFKILKALKRRTYIPERFVDELRVSEEIPLDPMGRSAAGNNAAGTIGPNEDDEGLDGLRDKVELLVTVLAGNLVLKTCEIWPNNLVLISNALLATGRRRFNDMRPHPAQTPSSLPVPDMLPNSEVTQIDPSLSEQLKRLMTAQSAFGAIVGAAVVFYLGAFIYTILDLLGDKSNQDAAISLAFGVEWMIIVHVAIVNRFLLASNNPSPVTMLIGRPLSTFKPLKRMIFPPIYDGILQPVFMWRRGINKMMWLEESRAWRRRDKRFMNNVRIKKREYLGWIILPTIILVSLPPAAGAVVAWQTPPRGWGCRSLSLVTYAGFQMVLTPLYFIIARKTKRKTIMHRVIHWLCVLVFGITILLALFTSIATTLMQIIGIFRNCFCYVNSGMWLNLNNAVVNVASDTKDRRTSSDGWIVMGGVATGFMAACSFFGWWFQMNIRVSFEDAIKDIDDLFYRVYGKFGVPFIRSPLTWLYMALLTLDEILQFDIWMQQLD</sequence>
<keyword evidence="2" id="KW-0732">Signal</keyword>
<protein>
    <submittedName>
        <fullName evidence="3">Glycoside hydrolase family 3</fullName>
    </submittedName>
</protein>
<dbReference type="GO" id="GO:0016787">
    <property type="term" value="F:hydrolase activity"/>
    <property type="evidence" value="ECO:0007669"/>
    <property type="project" value="UniProtKB-KW"/>
</dbReference>
<proteinExistence type="predicted"/>
<dbReference type="Proteomes" id="UP000532311">
    <property type="component" value="Unassembled WGS sequence"/>
</dbReference>